<accession>A0AAU9V0D9</accession>
<name>A0AAU9V0D9_EUPED</name>
<evidence type="ECO:0000313" key="2">
    <source>
        <dbReference type="EMBL" id="CAH2103284.1"/>
    </source>
</evidence>
<sequence length="123" mass="13612">MCMSCVSARDRRLNSDNTPVRGLASARSPSENINTKRGGSSMLSRSPEIATSDYDMSIPFKGTKKIIGSEIANWKVDLEASISNMVPILLQPIMDDIKSLKYSVSYISSKYDEFNNKVIGLEK</sequence>
<evidence type="ECO:0000313" key="3">
    <source>
        <dbReference type="Proteomes" id="UP001153954"/>
    </source>
</evidence>
<comment type="caution">
    <text evidence="2">The sequence shown here is derived from an EMBL/GenBank/DDBJ whole genome shotgun (WGS) entry which is preliminary data.</text>
</comment>
<protein>
    <recommendedName>
        <fullName evidence="4">Apolipoprotein B</fullName>
    </recommendedName>
</protein>
<dbReference type="EMBL" id="CAKOGL010000026">
    <property type="protein sequence ID" value="CAH2103284.1"/>
    <property type="molecule type" value="Genomic_DNA"/>
</dbReference>
<gene>
    <name evidence="2" type="ORF">EEDITHA_LOCUS17820</name>
</gene>
<evidence type="ECO:0008006" key="4">
    <source>
        <dbReference type="Google" id="ProtNLM"/>
    </source>
</evidence>
<keyword evidence="3" id="KW-1185">Reference proteome</keyword>
<dbReference type="Proteomes" id="UP001153954">
    <property type="component" value="Unassembled WGS sequence"/>
</dbReference>
<feature type="region of interest" description="Disordered" evidence="1">
    <location>
        <begin position="16"/>
        <end position="48"/>
    </location>
</feature>
<evidence type="ECO:0000256" key="1">
    <source>
        <dbReference type="SAM" id="MobiDB-lite"/>
    </source>
</evidence>
<proteinExistence type="predicted"/>
<dbReference type="AlphaFoldDB" id="A0AAU9V0D9"/>
<reference evidence="2" key="1">
    <citation type="submission" date="2022-03" db="EMBL/GenBank/DDBJ databases">
        <authorList>
            <person name="Tunstrom K."/>
        </authorList>
    </citation>
    <scope>NUCLEOTIDE SEQUENCE</scope>
</reference>
<organism evidence="2 3">
    <name type="scientific">Euphydryas editha</name>
    <name type="common">Edith's checkerspot</name>
    <dbReference type="NCBI Taxonomy" id="104508"/>
    <lineage>
        <taxon>Eukaryota</taxon>
        <taxon>Metazoa</taxon>
        <taxon>Ecdysozoa</taxon>
        <taxon>Arthropoda</taxon>
        <taxon>Hexapoda</taxon>
        <taxon>Insecta</taxon>
        <taxon>Pterygota</taxon>
        <taxon>Neoptera</taxon>
        <taxon>Endopterygota</taxon>
        <taxon>Lepidoptera</taxon>
        <taxon>Glossata</taxon>
        <taxon>Ditrysia</taxon>
        <taxon>Papilionoidea</taxon>
        <taxon>Nymphalidae</taxon>
        <taxon>Nymphalinae</taxon>
        <taxon>Euphydryas</taxon>
    </lineage>
</organism>
<feature type="compositionally biased region" description="Polar residues" evidence="1">
    <location>
        <begin position="27"/>
        <end position="44"/>
    </location>
</feature>